<dbReference type="InterPro" id="IPR002575">
    <property type="entry name" value="Aminoglycoside_PTrfase"/>
</dbReference>
<protein>
    <submittedName>
        <fullName evidence="2">Phosphotransferase enzyme family protein</fullName>
    </submittedName>
</protein>
<dbReference type="EMBL" id="CP027059">
    <property type="protein sequence ID" value="UQZ82260.1"/>
    <property type="molecule type" value="Genomic_DNA"/>
</dbReference>
<dbReference type="InterPro" id="IPR011009">
    <property type="entry name" value="Kinase-like_dom_sf"/>
</dbReference>
<dbReference type="Proteomes" id="UP001057134">
    <property type="component" value="Chromosome"/>
</dbReference>
<reference evidence="2" key="2">
    <citation type="journal article" date="2021" name="J Anim Sci Technol">
        <title>Complete genome sequence of Paenibacillus konkukensis sp. nov. SK3146 as a potential probiotic strain.</title>
        <authorList>
            <person name="Jung H.I."/>
            <person name="Park S."/>
            <person name="Niu K.M."/>
            <person name="Lee S.W."/>
            <person name="Kothari D."/>
            <person name="Yi K.J."/>
            <person name="Kim S.K."/>
        </authorList>
    </citation>
    <scope>NUCLEOTIDE SEQUENCE</scope>
    <source>
        <strain evidence="2">SK3146</strain>
    </source>
</reference>
<proteinExistence type="predicted"/>
<dbReference type="Pfam" id="PF01636">
    <property type="entry name" value="APH"/>
    <property type="match status" value="1"/>
</dbReference>
<evidence type="ECO:0000313" key="2">
    <source>
        <dbReference type="EMBL" id="UQZ82260.1"/>
    </source>
</evidence>
<name>A0ABY4RJG9_9BACL</name>
<sequence length="377" mass="42480">MTATLNISQERLYRYVRKLIGHDSITLGEWSCSRHGWQASNIVTGGLYRVEGTALAQDRPIRWSMIVKIVVPAAGSQGPAHYNYWKREILAYQSGLLEKLPSVIRAPRCYGVEEKEDKTVWIWMEEVSDYYKGQWSGKQYEDVARCLGRFNGAYGSVEALPSAPWLCSNWLSSWVEECDKYDNGIARKQEVWAHPSVKELFPSDTFRRYSEFCRMRSRLLDGLSRLPKVFTHNDAWRPNLYLQEDGTVAAIDWAFAGIAGVGEELGRYYGLCLHSGLGASFDMAELAEKFLQRYYEGLEDAGWNGGLRQVRFGFLTAAGIRCGMLIPKLMDKALQGDRDESESLLNQIEAALQLLGMAEEAAALLGNLALEEGGRSD</sequence>
<feature type="domain" description="Aminoglycoside phosphotransferase" evidence="1">
    <location>
        <begin position="121"/>
        <end position="288"/>
    </location>
</feature>
<dbReference type="SUPFAM" id="SSF56112">
    <property type="entry name" value="Protein kinase-like (PK-like)"/>
    <property type="match status" value="1"/>
</dbReference>
<evidence type="ECO:0000259" key="1">
    <source>
        <dbReference type="Pfam" id="PF01636"/>
    </source>
</evidence>
<reference evidence="2" key="1">
    <citation type="submission" date="2018-02" db="EMBL/GenBank/DDBJ databases">
        <authorList>
            <person name="Kim S.-K."/>
            <person name="Jung H.-I."/>
            <person name="Lee S.-W."/>
        </authorList>
    </citation>
    <scope>NUCLEOTIDE SEQUENCE</scope>
    <source>
        <strain evidence="2">SK3146</strain>
    </source>
</reference>
<dbReference type="RefSeq" id="WP_249864414.1">
    <property type="nucleotide sequence ID" value="NZ_CP027059.1"/>
</dbReference>
<dbReference type="Gene3D" id="3.90.1200.10">
    <property type="match status" value="1"/>
</dbReference>
<gene>
    <name evidence="2" type="ORF">SK3146_01417</name>
</gene>
<evidence type="ECO:0000313" key="3">
    <source>
        <dbReference type="Proteomes" id="UP001057134"/>
    </source>
</evidence>
<accession>A0ABY4RJG9</accession>
<keyword evidence="3" id="KW-1185">Reference proteome</keyword>
<organism evidence="2 3">
    <name type="scientific">Paenibacillus konkukensis</name>
    <dbReference type="NCBI Taxonomy" id="2020716"/>
    <lineage>
        <taxon>Bacteria</taxon>
        <taxon>Bacillati</taxon>
        <taxon>Bacillota</taxon>
        <taxon>Bacilli</taxon>
        <taxon>Bacillales</taxon>
        <taxon>Paenibacillaceae</taxon>
        <taxon>Paenibacillus</taxon>
    </lineage>
</organism>